<gene>
    <name evidence="10" type="primary">cadA</name>
    <name evidence="10" type="ORF">KI659_04450</name>
</gene>
<feature type="transmembrane region" description="Helical" evidence="8">
    <location>
        <begin position="113"/>
        <end position="142"/>
    </location>
</feature>
<evidence type="ECO:0000256" key="6">
    <source>
        <dbReference type="ARBA" id="ARBA00039097"/>
    </source>
</evidence>
<comment type="subcellular location">
    <subcellularLocation>
        <location evidence="8">Cell membrane</location>
    </subcellularLocation>
    <subcellularLocation>
        <location evidence="1">Membrane</location>
    </subcellularLocation>
</comment>
<keyword evidence="8" id="KW-0479">Metal-binding</keyword>
<evidence type="ECO:0000259" key="9">
    <source>
        <dbReference type="Pfam" id="PF00122"/>
    </source>
</evidence>
<dbReference type="Pfam" id="PF00122">
    <property type="entry name" value="E1-E2_ATPase"/>
    <property type="match status" value="1"/>
</dbReference>
<dbReference type="InterPro" id="IPR001757">
    <property type="entry name" value="P_typ_ATPase"/>
</dbReference>
<dbReference type="InterPro" id="IPR059000">
    <property type="entry name" value="ATPase_P-type_domA"/>
</dbReference>
<dbReference type="AlphaFoldDB" id="A0AAP2CFV5"/>
<sequence length="671" mass="72841">MKDSTEQTDTLEATEKAQPSASFLDAEGCGCDSHACSTHASIEGSTFDWKLYWQAGVSFILLALGIGFDFFDSSWFEGVPRFLWFAVAYVLVAYQVVGPAVRNLVKGSIFNEFFLMTIATFGAFYLGEYAEGVAVMLFYTIGEHFQALAVKRSKNSIKNLIDARPDKAFVKRNGVFRAIDPKQVKIGEVIQVKAGEKVVLDGALLSGPAEFNTAALTGESVPRVYEKGDKVLSGMINLSGLIELQVASRFEDSALSRILYLVEQAGSRKATTQKFISKFAKVYTPIVVFLALGLLLVPMLIVAEYDFQEWLYRALVFLVISCPCALVISIPLGYFGGLGAGAQNGILFKGANYLDVLAKVDTIVFDKTGTLTEGKLRLTGISPTDIDPNVIEKVVALEMASTHPVAKAIAERFSEIDSTTKLEEIREHAGMGLSAFTEEKLLLAGNINLLDKHNIEYPAALKNHPSTLIAIAMDGKYQGHFTFEDEIKPDARQMVGQLKKLGAKRLAMLSGDRSSVAEKVATKLDLSDFHGELLPEEKLKKLEELKSTSSKIAFVGDGINDAPALALADVGIAMGGMGTDAAIETADVVLQDDRLLKIPLAIQIGRKTREIVWQNIGLAFGVKALVLILGGMGIASLWEAVFADVGVALLAILNAVRIQKFYRPKKTTPAK</sequence>
<dbReference type="SUPFAM" id="SSF56784">
    <property type="entry name" value="HAD-like"/>
    <property type="match status" value="1"/>
</dbReference>
<evidence type="ECO:0000256" key="7">
    <source>
        <dbReference type="ARBA" id="ARBA00047308"/>
    </source>
</evidence>
<dbReference type="GO" id="GO:0016887">
    <property type="term" value="F:ATP hydrolysis activity"/>
    <property type="evidence" value="ECO:0007669"/>
    <property type="project" value="InterPro"/>
</dbReference>
<evidence type="ECO:0000256" key="8">
    <source>
        <dbReference type="RuleBase" id="RU362081"/>
    </source>
</evidence>
<dbReference type="NCBIfam" id="TIGR01494">
    <property type="entry name" value="ATPase_P-type"/>
    <property type="match status" value="1"/>
</dbReference>
<proteinExistence type="inferred from homology"/>
<organism evidence="10 11">
    <name type="scientific">Litoribacter ruber</name>
    <dbReference type="NCBI Taxonomy" id="702568"/>
    <lineage>
        <taxon>Bacteria</taxon>
        <taxon>Pseudomonadati</taxon>
        <taxon>Bacteroidota</taxon>
        <taxon>Cytophagia</taxon>
        <taxon>Cytophagales</taxon>
        <taxon>Cyclobacteriaceae</taxon>
        <taxon>Litoribacter</taxon>
    </lineage>
</organism>
<evidence type="ECO:0000256" key="5">
    <source>
        <dbReference type="ARBA" id="ARBA00023136"/>
    </source>
</evidence>
<evidence type="ECO:0000313" key="11">
    <source>
        <dbReference type="Proteomes" id="UP001319104"/>
    </source>
</evidence>
<dbReference type="EMBL" id="JAHCMY010000001">
    <property type="protein sequence ID" value="MBS9523262.1"/>
    <property type="molecule type" value="Genomic_DNA"/>
</dbReference>
<feature type="transmembrane region" description="Helical" evidence="8">
    <location>
        <begin position="314"/>
        <end position="335"/>
    </location>
</feature>
<dbReference type="Pfam" id="PF00702">
    <property type="entry name" value="Hydrolase"/>
    <property type="match status" value="1"/>
</dbReference>
<dbReference type="GO" id="GO:0005886">
    <property type="term" value="C:plasma membrane"/>
    <property type="evidence" value="ECO:0007669"/>
    <property type="project" value="UniProtKB-SubCell"/>
</dbReference>
<name>A0AAP2CFV5_9BACT</name>
<dbReference type="InterPro" id="IPR023299">
    <property type="entry name" value="ATPase_P-typ_cyto_dom_N"/>
</dbReference>
<feature type="transmembrane region" description="Helical" evidence="8">
    <location>
        <begin position="616"/>
        <end position="634"/>
    </location>
</feature>
<dbReference type="Proteomes" id="UP001319104">
    <property type="component" value="Unassembled WGS sequence"/>
</dbReference>
<dbReference type="InterPro" id="IPR023214">
    <property type="entry name" value="HAD_sf"/>
</dbReference>
<keyword evidence="4 8" id="KW-1133">Transmembrane helix</keyword>
<dbReference type="PROSITE" id="PS00154">
    <property type="entry name" value="ATPASE_E1_E2"/>
    <property type="match status" value="1"/>
</dbReference>
<comment type="catalytic activity">
    <reaction evidence="7">
        <text>Zn(2+)(in) + ATP + H2O = Zn(2+)(out) + ADP + phosphate + H(+)</text>
        <dbReference type="Rhea" id="RHEA:20621"/>
        <dbReference type="ChEBI" id="CHEBI:15377"/>
        <dbReference type="ChEBI" id="CHEBI:15378"/>
        <dbReference type="ChEBI" id="CHEBI:29105"/>
        <dbReference type="ChEBI" id="CHEBI:30616"/>
        <dbReference type="ChEBI" id="CHEBI:43474"/>
        <dbReference type="ChEBI" id="CHEBI:456216"/>
        <dbReference type="EC" id="7.2.2.12"/>
    </reaction>
</comment>
<protein>
    <recommendedName>
        <fullName evidence="6">P-type Zn(2+) transporter</fullName>
        <ecNumber evidence="6">7.2.2.12</ecNumber>
    </recommendedName>
</protein>
<dbReference type="EC" id="7.2.2.12" evidence="6"/>
<dbReference type="NCBIfam" id="TIGR01512">
    <property type="entry name" value="ATPase-IB2_Cd"/>
    <property type="match status" value="1"/>
</dbReference>
<evidence type="ECO:0000313" key="10">
    <source>
        <dbReference type="EMBL" id="MBS9523262.1"/>
    </source>
</evidence>
<dbReference type="InterPro" id="IPR023298">
    <property type="entry name" value="ATPase_P-typ_TM_dom_sf"/>
</dbReference>
<dbReference type="InterPro" id="IPR027256">
    <property type="entry name" value="P-typ_ATPase_IB"/>
</dbReference>
<accession>A0AAP2CFV5</accession>
<dbReference type="PRINTS" id="PR00941">
    <property type="entry name" value="CDATPASE"/>
</dbReference>
<dbReference type="Gene3D" id="2.70.150.10">
    <property type="entry name" value="Calcium-transporting ATPase, cytoplasmic transduction domain A"/>
    <property type="match status" value="1"/>
</dbReference>
<keyword evidence="8" id="KW-1003">Cell membrane</keyword>
<dbReference type="PANTHER" id="PTHR48085">
    <property type="entry name" value="CADMIUM/ZINC-TRANSPORTING ATPASE HMA2-RELATED"/>
    <property type="match status" value="1"/>
</dbReference>
<evidence type="ECO:0000256" key="1">
    <source>
        <dbReference type="ARBA" id="ARBA00004370"/>
    </source>
</evidence>
<keyword evidence="8" id="KW-0547">Nucleotide-binding</keyword>
<dbReference type="InterPro" id="IPR008250">
    <property type="entry name" value="ATPase_P-typ_transduc_dom_A_sf"/>
</dbReference>
<dbReference type="Gene3D" id="3.40.50.1000">
    <property type="entry name" value="HAD superfamily/HAD-like"/>
    <property type="match status" value="1"/>
</dbReference>
<keyword evidence="8" id="KW-0067">ATP-binding</keyword>
<dbReference type="PANTHER" id="PTHR48085:SF5">
    <property type="entry name" value="CADMIUM_ZINC-TRANSPORTING ATPASE HMA4-RELATED"/>
    <property type="match status" value="1"/>
</dbReference>
<dbReference type="GO" id="GO:0005524">
    <property type="term" value="F:ATP binding"/>
    <property type="evidence" value="ECO:0007669"/>
    <property type="project" value="UniProtKB-UniRule"/>
</dbReference>
<dbReference type="InterPro" id="IPR051014">
    <property type="entry name" value="Cation_Transport_ATPase_IB"/>
</dbReference>
<dbReference type="SUPFAM" id="SSF81665">
    <property type="entry name" value="Calcium ATPase, transmembrane domain M"/>
    <property type="match status" value="1"/>
</dbReference>
<comment type="caution">
    <text evidence="10">The sequence shown here is derived from an EMBL/GenBank/DDBJ whole genome shotgun (WGS) entry which is preliminary data.</text>
</comment>
<dbReference type="Gene3D" id="3.40.1110.10">
    <property type="entry name" value="Calcium-transporting ATPase, cytoplasmic domain N"/>
    <property type="match status" value="1"/>
</dbReference>
<keyword evidence="5 8" id="KW-0472">Membrane</keyword>
<dbReference type="RefSeq" id="WP_213944119.1">
    <property type="nucleotide sequence ID" value="NZ_JAHCMY010000001.1"/>
</dbReference>
<evidence type="ECO:0000256" key="2">
    <source>
        <dbReference type="ARBA" id="ARBA00006024"/>
    </source>
</evidence>
<dbReference type="NCBIfam" id="TIGR01525">
    <property type="entry name" value="ATPase-IB_hvy"/>
    <property type="match status" value="1"/>
</dbReference>
<keyword evidence="3 8" id="KW-0812">Transmembrane</keyword>
<keyword evidence="11" id="KW-1185">Reference proteome</keyword>
<evidence type="ECO:0000256" key="3">
    <source>
        <dbReference type="ARBA" id="ARBA00022692"/>
    </source>
</evidence>
<feature type="domain" description="P-type ATPase A" evidence="9">
    <location>
        <begin position="164"/>
        <end position="263"/>
    </location>
</feature>
<reference evidence="10 11" key="1">
    <citation type="submission" date="2021-05" db="EMBL/GenBank/DDBJ databases">
        <authorList>
            <person name="Zhang Z.D."/>
            <person name="Osman G."/>
        </authorList>
    </citation>
    <scope>NUCLEOTIDE SEQUENCE [LARGE SCALE GENOMIC DNA]</scope>
    <source>
        <strain evidence="10 11">KCTC 32217</strain>
    </source>
</reference>
<dbReference type="InterPro" id="IPR018303">
    <property type="entry name" value="ATPase_P-typ_P_site"/>
</dbReference>
<dbReference type="GO" id="GO:0046872">
    <property type="term" value="F:metal ion binding"/>
    <property type="evidence" value="ECO:0007669"/>
    <property type="project" value="UniProtKB-KW"/>
</dbReference>
<feature type="transmembrane region" description="Helical" evidence="8">
    <location>
        <begin position="640"/>
        <end position="656"/>
    </location>
</feature>
<dbReference type="InterPro" id="IPR036412">
    <property type="entry name" value="HAD-like_sf"/>
</dbReference>
<dbReference type="PRINTS" id="PR00119">
    <property type="entry name" value="CATATPASE"/>
</dbReference>
<dbReference type="GO" id="GO:0015086">
    <property type="term" value="F:cadmium ion transmembrane transporter activity"/>
    <property type="evidence" value="ECO:0007669"/>
    <property type="project" value="TreeGrafter"/>
</dbReference>
<feature type="transmembrane region" description="Helical" evidence="8">
    <location>
        <begin position="51"/>
        <end position="70"/>
    </location>
</feature>
<evidence type="ECO:0000256" key="4">
    <source>
        <dbReference type="ARBA" id="ARBA00022989"/>
    </source>
</evidence>
<comment type="similarity">
    <text evidence="2 8">Belongs to the cation transport ATPase (P-type) (TC 3.A.3) family. Type IB subfamily.</text>
</comment>
<dbReference type="SUPFAM" id="SSF81653">
    <property type="entry name" value="Calcium ATPase, transduction domain A"/>
    <property type="match status" value="1"/>
</dbReference>
<dbReference type="GO" id="GO:0016463">
    <property type="term" value="F:P-type zinc transporter activity"/>
    <property type="evidence" value="ECO:0007669"/>
    <property type="project" value="UniProtKB-EC"/>
</dbReference>
<feature type="transmembrane region" description="Helical" evidence="8">
    <location>
        <begin position="82"/>
        <end position="101"/>
    </location>
</feature>
<feature type="transmembrane region" description="Helical" evidence="8">
    <location>
        <begin position="282"/>
        <end position="302"/>
    </location>
</feature>